<protein>
    <submittedName>
        <fullName evidence="1">Uncharacterized protein</fullName>
    </submittedName>
</protein>
<proteinExistence type="predicted"/>
<gene>
    <name evidence="1" type="ORF">K3G42_028930</name>
</gene>
<name>A0ACB8FKA3_9SAUR</name>
<evidence type="ECO:0000313" key="2">
    <source>
        <dbReference type="Proteomes" id="UP000827872"/>
    </source>
</evidence>
<reference evidence="1" key="1">
    <citation type="submission" date="2021-08" db="EMBL/GenBank/DDBJ databases">
        <title>The first chromosome-level gecko genome reveals the dynamic sex chromosomes of Neotropical dwarf geckos (Sphaerodactylidae: Sphaerodactylus).</title>
        <authorList>
            <person name="Pinto B.J."/>
            <person name="Keating S.E."/>
            <person name="Gamble T."/>
        </authorList>
    </citation>
    <scope>NUCLEOTIDE SEQUENCE</scope>
    <source>
        <strain evidence="1">TG3544</strain>
    </source>
</reference>
<organism evidence="1 2">
    <name type="scientific">Sphaerodactylus townsendi</name>
    <dbReference type="NCBI Taxonomy" id="933632"/>
    <lineage>
        <taxon>Eukaryota</taxon>
        <taxon>Metazoa</taxon>
        <taxon>Chordata</taxon>
        <taxon>Craniata</taxon>
        <taxon>Vertebrata</taxon>
        <taxon>Euteleostomi</taxon>
        <taxon>Lepidosauria</taxon>
        <taxon>Squamata</taxon>
        <taxon>Bifurcata</taxon>
        <taxon>Gekkota</taxon>
        <taxon>Sphaerodactylidae</taxon>
        <taxon>Sphaerodactylus</taxon>
    </lineage>
</organism>
<accession>A0ACB8FKA3</accession>
<evidence type="ECO:0000313" key="1">
    <source>
        <dbReference type="EMBL" id="KAH8005484.1"/>
    </source>
</evidence>
<dbReference type="Proteomes" id="UP000827872">
    <property type="component" value="Linkage Group LG04"/>
</dbReference>
<comment type="caution">
    <text evidence="1">The sequence shown here is derived from an EMBL/GenBank/DDBJ whole genome shotgun (WGS) entry which is preliminary data.</text>
</comment>
<sequence length="102" mass="11467">MSPVMFVRLYLRKGKQGRDSSTEVLKNISVLKDTCTKRYLCSDWGIASTEDVAKSNFKGLASYWLLTTHNLCKKYFCTAILGRASSALPVAQLYPKQIIISK</sequence>
<dbReference type="EMBL" id="CM037617">
    <property type="protein sequence ID" value="KAH8005484.1"/>
    <property type="molecule type" value="Genomic_DNA"/>
</dbReference>
<keyword evidence="2" id="KW-1185">Reference proteome</keyword>